<keyword evidence="3" id="KW-1185">Reference proteome</keyword>
<protein>
    <submittedName>
        <fullName evidence="2">Uncharacterized protein</fullName>
    </submittedName>
</protein>
<dbReference type="PROSITE" id="PS51257">
    <property type="entry name" value="PROKAR_LIPOPROTEIN"/>
    <property type="match status" value="1"/>
</dbReference>
<dbReference type="InterPro" id="IPR013783">
    <property type="entry name" value="Ig-like_fold"/>
</dbReference>
<dbReference type="Proteomes" id="UP000831290">
    <property type="component" value="Chromosome"/>
</dbReference>
<dbReference type="Gene3D" id="2.60.40.10">
    <property type="entry name" value="Immunoglobulins"/>
    <property type="match status" value="3"/>
</dbReference>
<dbReference type="RefSeq" id="WP_255843698.1">
    <property type="nucleotide sequence ID" value="NZ_CP094358.1"/>
</dbReference>
<evidence type="ECO:0000256" key="1">
    <source>
        <dbReference type="SAM" id="MobiDB-lite"/>
    </source>
</evidence>
<dbReference type="AlphaFoldDB" id="A0A9E6ZU80"/>
<sequence length="312" mass="34246">MNTICKILTACLALIVATGCDDIIEVTDISGKTVTLIAPAQGATVQTNLITFTWEKVDDATQYTLQVAKPDFETAAQVVVDSTMSTTAFSQELLPGNYEWRVKALNSGYETNYYSNNFIVAETDGLAGNTLILNSPANNFATNQTEVTLNWQALTDATEYRVQVLDDTEEVVLDETVTETSIEITFTGEGTFTWQVRAQNNSESTLYSKRNITIDTTGPNTPQPSAPADDATESAGSINFSWIREAIAGSEELDSIYIYTDETLETLFLKDVGTDKNFSTDLQADTYYWNVKAFDTAGNESETSLTFNLTIN</sequence>
<feature type="region of interest" description="Disordered" evidence="1">
    <location>
        <begin position="213"/>
        <end position="233"/>
    </location>
</feature>
<dbReference type="KEGG" id="fbm:MQE35_01020"/>
<organism evidence="2 3">
    <name type="scientific">Abyssalbus ytuae</name>
    <dbReference type="NCBI Taxonomy" id="2926907"/>
    <lineage>
        <taxon>Bacteria</taxon>
        <taxon>Pseudomonadati</taxon>
        <taxon>Bacteroidota</taxon>
        <taxon>Flavobacteriia</taxon>
        <taxon>Flavobacteriales</taxon>
        <taxon>Flavobacteriaceae</taxon>
        <taxon>Abyssalbus</taxon>
    </lineage>
</organism>
<evidence type="ECO:0000313" key="2">
    <source>
        <dbReference type="EMBL" id="UOB17893.1"/>
    </source>
</evidence>
<gene>
    <name evidence="2" type="ORF">MQE35_01020</name>
</gene>
<dbReference type="EMBL" id="CP094358">
    <property type="protein sequence ID" value="UOB17893.1"/>
    <property type="molecule type" value="Genomic_DNA"/>
</dbReference>
<accession>A0A9E6ZU80</accession>
<proteinExistence type="predicted"/>
<dbReference type="SUPFAM" id="SSF49265">
    <property type="entry name" value="Fibronectin type III"/>
    <property type="match status" value="1"/>
</dbReference>
<name>A0A9E6ZU80_9FLAO</name>
<dbReference type="InterPro" id="IPR036116">
    <property type="entry name" value="FN3_sf"/>
</dbReference>
<reference evidence="2" key="1">
    <citation type="submission" date="2022-03" db="EMBL/GenBank/DDBJ databases">
        <title>Description of Abyssus ytuae gen. nov., sp. nov., a novel member of the family Flavobacteriaceae isolated from the sediment of Mariana Trench.</title>
        <authorList>
            <person name="Zhang J."/>
            <person name="Xu X."/>
        </authorList>
    </citation>
    <scope>NUCLEOTIDE SEQUENCE</scope>
    <source>
        <strain evidence="2">MT3330</strain>
    </source>
</reference>
<evidence type="ECO:0000313" key="3">
    <source>
        <dbReference type="Proteomes" id="UP000831290"/>
    </source>
</evidence>